<comment type="caution">
    <text evidence="3">The sequence shown here is derived from an EMBL/GenBank/DDBJ whole genome shotgun (WGS) entry which is preliminary data.</text>
</comment>
<reference evidence="3 4" key="1">
    <citation type="submission" date="2019-01" db="EMBL/GenBank/DDBJ databases">
        <title>Agromyces.</title>
        <authorList>
            <person name="Li J."/>
        </authorList>
    </citation>
    <scope>NUCLEOTIDE SEQUENCE [LARGE SCALE GENOMIC DNA]</scope>
    <source>
        <strain evidence="3 4">DSM 23870</strain>
    </source>
</reference>
<keyword evidence="4" id="KW-1185">Reference proteome</keyword>
<gene>
    <name evidence="2" type="ORF">BJ972_002302</name>
    <name evidence="3" type="ORF">ESP50_02255</name>
</gene>
<accession>A0A4Q2MD97</accession>
<dbReference type="PANTHER" id="PTHR36302:SF1">
    <property type="entry name" value="COPPER CHAPERONE PCU(A)C"/>
    <property type="match status" value="1"/>
</dbReference>
<dbReference type="Gene3D" id="2.60.40.1890">
    <property type="entry name" value="PCu(A)C copper chaperone"/>
    <property type="match status" value="1"/>
</dbReference>
<organism evidence="3 4">
    <name type="scientific">Agromyces atrinae</name>
    <dbReference type="NCBI Taxonomy" id="592376"/>
    <lineage>
        <taxon>Bacteria</taxon>
        <taxon>Bacillati</taxon>
        <taxon>Actinomycetota</taxon>
        <taxon>Actinomycetes</taxon>
        <taxon>Micrococcales</taxon>
        <taxon>Microbacteriaceae</taxon>
        <taxon>Agromyces</taxon>
    </lineage>
</organism>
<dbReference type="InterPro" id="IPR007410">
    <property type="entry name" value="LpqE-like"/>
</dbReference>
<evidence type="ECO:0000313" key="3">
    <source>
        <dbReference type="EMBL" id="RXZ88032.1"/>
    </source>
</evidence>
<feature type="signal peptide" evidence="1">
    <location>
        <begin position="1"/>
        <end position="29"/>
    </location>
</feature>
<dbReference type="AlphaFoldDB" id="A0A4Q2MD97"/>
<feature type="chain" id="PRO_5038239030" evidence="1">
    <location>
        <begin position="30"/>
        <end position="179"/>
    </location>
</feature>
<dbReference type="Proteomes" id="UP000292686">
    <property type="component" value="Unassembled WGS sequence"/>
</dbReference>
<evidence type="ECO:0000313" key="5">
    <source>
        <dbReference type="Proteomes" id="UP000581087"/>
    </source>
</evidence>
<dbReference type="PANTHER" id="PTHR36302">
    <property type="entry name" value="BLR7088 PROTEIN"/>
    <property type="match status" value="1"/>
</dbReference>
<dbReference type="OrthoDB" id="9796962at2"/>
<evidence type="ECO:0000256" key="1">
    <source>
        <dbReference type="SAM" id="SignalP"/>
    </source>
</evidence>
<protein>
    <submittedName>
        <fullName evidence="3">Copper chaperone PCu(A)C</fullName>
    </submittedName>
</protein>
<evidence type="ECO:0000313" key="2">
    <source>
        <dbReference type="EMBL" id="NYD67783.1"/>
    </source>
</evidence>
<dbReference type="SUPFAM" id="SSF110087">
    <property type="entry name" value="DR1885-like metal-binding protein"/>
    <property type="match status" value="1"/>
</dbReference>
<name>A0A4Q2MD97_9MICO</name>
<dbReference type="PROSITE" id="PS51257">
    <property type="entry name" value="PROKAR_LIPOPROTEIN"/>
    <property type="match status" value="1"/>
</dbReference>
<reference evidence="2 5" key="2">
    <citation type="submission" date="2020-07" db="EMBL/GenBank/DDBJ databases">
        <title>Sequencing the genomes of 1000 actinobacteria strains.</title>
        <authorList>
            <person name="Klenk H.-P."/>
        </authorList>
    </citation>
    <scope>NUCLEOTIDE SEQUENCE [LARGE SCALE GENOMIC DNA]</scope>
    <source>
        <strain evidence="2 5">DSM 23870</strain>
    </source>
</reference>
<dbReference type="RefSeq" id="WP_129172295.1">
    <property type="nucleotide sequence ID" value="NZ_JACCBI010000001.1"/>
</dbReference>
<dbReference type="Proteomes" id="UP000581087">
    <property type="component" value="Unassembled WGS sequence"/>
</dbReference>
<dbReference type="InterPro" id="IPR058248">
    <property type="entry name" value="Lxx211020-like"/>
</dbReference>
<evidence type="ECO:0000313" key="4">
    <source>
        <dbReference type="Proteomes" id="UP000292686"/>
    </source>
</evidence>
<dbReference type="EMBL" id="SDPM01000001">
    <property type="protein sequence ID" value="RXZ88032.1"/>
    <property type="molecule type" value="Genomic_DNA"/>
</dbReference>
<dbReference type="Pfam" id="PF04314">
    <property type="entry name" value="PCuAC"/>
    <property type="match status" value="1"/>
</dbReference>
<sequence length="179" mass="18322">MNARLRLTAALSGGILALALAGCSSPEPASVSTTTAAEAVTIDDAWVKTAESGMSAAFGEIENTGDADITVVSATSAASPMLELHETVENESGEMVMREKTGGFTIAAGEILELTPGGNHIMLMGLEAPVVAGDEVAFTLTFDDGSTFEFTAPAKDYSGANENYVGDGEMDMDMGGEGE</sequence>
<proteinExistence type="predicted"/>
<dbReference type="InterPro" id="IPR036182">
    <property type="entry name" value="PCuAC_sf"/>
</dbReference>
<keyword evidence="1" id="KW-0732">Signal</keyword>
<dbReference type="EMBL" id="JACCBI010000001">
    <property type="protein sequence ID" value="NYD67783.1"/>
    <property type="molecule type" value="Genomic_DNA"/>
</dbReference>